<evidence type="ECO:0000256" key="1">
    <source>
        <dbReference type="SAM" id="Phobius"/>
    </source>
</evidence>
<dbReference type="SUPFAM" id="SSF49899">
    <property type="entry name" value="Concanavalin A-like lectins/glucanases"/>
    <property type="match status" value="1"/>
</dbReference>
<keyword evidence="1" id="KW-1133">Transmembrane helix</keyword>
<sequence>MSAAGFGRALRAEWTKLRSVRAWMAGLAAGALVTVLLGLLSAAGSHTSCGKDGVEVACPAPPVGPEGQAVSDRFYLVHRALRGDGAITVRVTSMTGRIRRPDSTPGVRNEVSGLTPWAKAGVIVKESTRQGSAYAAVMVTAEHGVRMQHDYVHDVAGRPGRVSAGSPRWLRLTRSGDRLTGYESADGRQWSRVGAVELPGLPGTVRIGLFAASPGDVTVTRGDLGGAAVAARFAQATATFDHVGLDGAVAGQSDDWRGDDLGVDLEADGTPHHPGGFTRSGDTFTVTGVGDIGPGTEGRTVESTLSGLPAGLIVLVVVAVVSVTSEYRRGLIRTSLAAVPGRGRLLAAKAAVIGAATFAAGLAAAAVSVVAGTRLLRGNGDVVLPVSTATEARVVVGTAALVAASAVLALALGALLRRGAAAVTAALAVTVLPYLLATASVLPLDAARWLLRLTPAAGFAVEQSVPAYAHVLGHYAPQAGYFPLPPWAGLAVTCGYAALALGLATLRLRRGDA</sequence>
<dbReference type="InterPro" id="IPR013320">
    <property type="entry name" value="ConA-like_dom_sf"/>
</dbReference>
<keyword evidence="1" id="KW-0472">Membrane</keyword>
<dbReference type="RefSeq" id="WP_091097729.1">
    <property type="nucleotide sequence ID" value="NZ_FOBF01000001.1"/>
</dbReference>
<evidence type="ECO:0000313" key="2">
    <source>
        <dbReference type="EMBL" id="SEK34608.1"/>
    </source>
</evidence>
<keyword evidence="3" id="KW-1185">Reference proteome</keyword>
<dbReference type="AlphaFoldDB" id="A0A1H7G900"/>
<gene>
    <name evidence="2" type="ORF">SAMN05660976_00323</name>
</gene>
<dbReference type="Gene3D" id="2.60.120.200">
    <property type="match status" value="1"/>
</dbReference>
<feature type="transmembrane region" description="Helical" evidence="1">
    <location>
        <begin position="346"/>
        <end position="372"/>
    </location>
</feature>
<feature type="transmembrane region" description="Helical" evidence="1">
    <location>
        <begin position="487"/>
        <end position="506"/>
    </location>
</feature>
<proteinExistence type="predicted"/>
<feature type="transmembrane region" description="Helical" evidence="1">
    <location>
        <begin position="392"/>
        <end position="416"/>
    </location>
</feature>
<reference evidence="2 3" key="1">
    <citation type="submission" date="2016-10" db="EMBL/GenBank/DDBJ databases">
        <authorList>
            <person name="de Groot N.N."/>
        </authorList>
    </citation>
    <scope>NUCLEOTIDE SEQUENCE [LARGE SCALE GENOMIC DNA]</scope>
    <source>
        <strain evidence="2 3">DSM 43357</strain>
    </source>
</reference>
<dbReference type="STRING" id="46177.SAMN05660976_00323"/>
<name>A0A1H7G900_9ACTN</name>
<dbReference type="OrthoDB" id="185815at2"/>
<feature type="transmembrane region" description="Helical" evidence="1">
    <location>
        <begin position="423"/>
        <end position="444"/>
    </location>
</feature>
<protein>
    <submittedName>
        <fullName evidence="2">ABC-2 family transporter protein</fullName>
    </submittedName>
</protein>
<accession>A0A1H7G900</accession>
<feature type="transmembrane region" description="Helical" evidence="1">
    <location>
        <begin position="307"/>
        <end position="325"/>
    </location>
</feature>
<organism evidence="2 3">
    <name type="scientific">Nonomuraea pusilla</name>
    <dbReference type="NCBI Taxonomy" id="46177"/>
    <lineage>
        <taxon>Bacteria</taxon>
        <taxon>Bacillati</taxon>
        <taxon>Actinomycetota</taxon>
        <taxon>Actinomycetes</taxon>
        <taxon>Streptosporangiales</taxon>
        <taxon>Streptosporangiaceae</taxon>
        <taxon>Nonomuraea</taxon>
    </lineage>
</organism>
<dbReference type="EMBL" id="FOBF01000001">
    <property type="protein sequence ID" value="SEK34608.1"/>
    <property type="molecule type" value="Genomic_DNA"/>
</dbReference>
<keyword evidence="1" id="KW-0812">Transmembrane</keyword>
<evidence type="ECO:0000313" key="3">
    <source>
        <dbReference type="Proteomes" id="UP000198953"/>
    </source>
</evidence>
<dbReference type="Proteomes" id="UP000198953">
    <property type="component" value="Unassembled WGS sequence"/>
</dbReference>